<dbReference type="SUPFAM" id="SSF57783">
    <property type="entry name" value="Zinc beta-ribbon"/>
    <property type="match status" value="1"/>
</dbReference>
<protein>
    <recommendedName>
        <fullName evidence="3">Transcription elongation factor</fullName>
    </recommendedName>
</protein>
<proteinExistence type="predicted"/>
<dbReference type="InterPro" id="IPR038567">
    <property type="entry name" value="T_Elf1_sf"/>
</dbReference>
<gene>
    <name evidence="2" type="ORF">ENU21_03085</name>
</gene>
<dbReference type="EMBL" id="DTBQ01000087">
    <property type="protein sequence ID" value="HGM46726.1"/>
    <property type="molecule type" value="Genomic_DNA"/>
</dbReference>
<organism evidence="2">
    <name type="scientific">Thermofilum pendens</name>
    <dbReference type="NCBI Taxonomy" id="2269"/>
    <lineage>
        <taxon>Archaea</taxon>
        <taxon>Thermoproteota</taxon>
        <taxon>Thermoprotei</taxon>
        <taxon>Thermofilales</taxon>
        <taxon>Thermofilaceae</taxon>
        <taxon>Thermofilum</taxon>
    </lineage>
</organism>
<sequence length="92" mass="10345">MGRRRRKRARAQLVPKRRLPTVFECPSCGTTAVSVSVSRGKEKKVRVVCSRCGLQGEYEYNPYLSHVDYFSKFLDDYEAGKLAEGAVNEGKG</sequence>
<evidence type="ECO:0008006" key="3">
    <source>
        <dbReference type="Google" id="ProtNLM"/>
    </source>
</evidence>
<evidence type="ECO:0000313" key="2">
    <source>
        <dbReference type="EMBL" id="HGM46726.1"/>
    </source>
</evidence>
<evidence type="ECO:0000256" key="1">
    <source>
        <dbReference type="ARBA" id="ARBA00022833"/>
    </source>
</evidence>
<dbReference type="InterPro" id="IPR007808">
    <property type="entry name" value="Elf1"/>
</dbReference>
<reference evidence="2" key="1">
    <citation type="journal article" date="2020" name="mSystems">
        <title>Genome- and Community-Level Interaction Insights into Carbon Utilization and Element Cycling Functions of Hydrothermarchaeota in Hydrothermal Sediment.</title>
        <authorList>
            <person name="Zhou Z."/>
            <person name="Liu Y."/>
            <person name="Xu W."/>
            <person name="Pan J."/>
            <person name="Luo Z.H."/>
            <person name="Li M."/>
        </authorList>
    </citation>
    <scope>NUCLEOTIDE SEQUENCE</scope>
    <source>
        <strain evidence="2">SpSt-649</strain>
    </source>
</reference>
<dbReference type="Pfam" id="PF05129">
    <property type="entry name" value="Zn_ribbon_Elf1"/>
    <property type="match status" value="1"/>
</dbReference>
<comment type="caution">
    <text evidence="2">The sequence shown here is derived from an EMBL/GenBank/DDBJ whole genome shotgun (WGS) entry which is preliminary data.</text>
</comment>
<dbReference type="AlphaFoldDB" id="A0A7C4H486"/>
<keyword evidence="1" id="KW-0862">Zinc</keyword>
<accession>A0A7C4H486</accession>
<dbReference type="Gene3D" id="2.20.25.190">
    <property type="match status" value="1"/>
</dbReference>
<name>A0A7C4H486_THEPE</name>